<dbReference type="EC" id="1.1.1.95" evidence="5"/>
<evidence type="ECO:0000256" key="4">
    <source>
        <dbReference type="ARBA" id="ARBA00013001"/>
    </source>
</evidence>
<proteinExistence type="inferred from homology"/>
<organism evidence="14 15">
    <name type="scientific">Tangfeifania diversioriginum</name>
    <dbReference type="NCBI Taxonomy" id="1168035"/>
    <lineage>
        <taxon>Bacteria</taxon>
        <taxon>Pseudomonadati</taxon>
        <taxon>Bacteroidota</taxon>
        <taxon>Bacteroidia</taxon>
        <taxon>Marinilabiliales</taxon>
        <taxon>Prolixibacteraceae</taxon>
        <taxon>Tangfeifania</taxon>
    </lineage>
</organism>
<dbReference type="PANTHER" id="PTHR43761:SF1">
    <property type="entry name" value="D-ISOMER SPECIFIC 2-HYDROXYACID DEHYDROGENASE CATALYTIC DOMAIN-CONTAINING PROTEIN-RELATED"/>
    <property type="match status" value="1"/>
</dbReference>
<dbReference type="AlphaFoldDB" id="A0A1M6A8X4"/>
<keyword evidence="8" id="KW-0520">NAD</keyword>
<feature type="domain" description="ACT" evidence="13">
    <location>
        <begin position="341"/>
        <end position="410"/>
    </location>
</feature>
<evidence type="ECO:0000256" key="3">
    <source>
        <dbReference type="ARBA" id="ARBA00005854"/>
    </source>
</evidence>
<dbReference type="FunFam" id="3.40.50.720:FF:000041">
    <property type="entry name" value="D-3-phosphoglycerate dehydrogenase"/>
    <property type="match status" value="1"/>
</dbReference>
<dbReference type="Pfam" id="PF22629">
    <property type="entry name" value="ACT_AHAS_ss"/>
    <property type="match status" value="1"/>
</dbReference>
<dbReference type="PROSITE" id="PS00670">
    <property type="entry name" value="D_2_HYDROXYACID_DH_2"/>
    <property type="match status" value="1"/>
</dbReference>
<dbReference type="Gene3D" id="3.40.50.720">
    <property type="entry name" value="NAD(P)-binding Rossmann-like Domain"/>
    <property type="match status" value="2"/>
</dbReference>
<dbReference type="InterPro" id="IPR029752">
    <property type="entry name" value="D-isomer_DH_CS1"/>
</dbReference>
<dbReference type="CDD" id="cd04901">
    <property type="entry name" value="ACT_3PGDH"/>
    <property type="match status" value="1"/>
</dbReference>
<accession>A0A1M6A8X4</accession>
<dbReference type="Pfam" id="PF00389">
    <property type="entry name" value="2-Hacid_dh"/>
    <property type="match status" value="1"/>
</dbReference>
<evidence type="ECO:0000256" key="8">
    <source>
        <dbReference type="ARBA" id="ARBA00023027"/>
    </source>
</evidence>
<dbReference type="GO" id="GO:0047545">
    <property type="term" value="F:(S)-2-hydroxyglutarate dehydrogenase activity"/>
    <property type="evidence" value="ECO:0007669"/>
    <property type="project" value="UniProtKB-ARBA"/>
</dbReference>
<dbReference type="InterPro" id="IPR050418">
    <property type="entry name" value="D-iso_2-hydroxyacid_DH_PdxB"/>
</dbReference>
<dbReference type="UniPathway" id="UPA00135">
    <property type="reaction ID" value="UER00196"/>
</dbReference>
<evidence type="ECO:0000256" key="6">
    <source>
        <dbReference type="ARBA" id="ARBA00021582"/>
    </source>
</evidence>
<comment type="function">
    <text evidence="1">Catalyzes the reversible oxidation of 3-phospho-D-glycerate to 3-phosphonooxypyruvate, the first step of the phosphorylated L-serine biosynthesis pathway. Also catalyzes the reversible oxidation of 2-hydroxyglutarate to 2-oxoglutarate.</text>
</comment>
<dbReference type="EC" id="1.1.1.399" evidence="4"/>
<dbReference type="Proteomes" id="UP000184050">
    <property type="component" value="Unassembled WGS sequence"/>
</dbReference>
<dbReference type="SUPFAM" id="SSF55021">
    <property type="entry name" value="ACT-like"/>
    <property type="match status" value="1"/>
</dbReference>
<comment type="catalytic activity">
    <reaction evidence="10">
        <text>(R)-2-hydroxyglutarate + NAD(+) = 2-oxoglutarate + NADH + H(+)</text>
        <dbReference type="Rhea" id="RHEA:49612"/>
        <dbReference type="ChEBI" id="CHEBI:15378"/>
        <dbReference type="ChEBI" id="CHEBI:15801"/>
        <dbReference type="ChEBI" id="CHEBI:16810"/>
        <dbReference type="ChEBI" id="CHEBI:57540"/>
        <dbReference type="ChEBI" id="CHEBI:57945"/>
        <dbReference type="EC" id="1.1.1.399"/>
    </reaction>
</comment>
<evidence type="ECO:0000256" key="10">
    <source>
        <dbReference type="ARBA" id="ARBA00048126"/>
    </source>
</evidence>
<dbReference type="InterPro" id="IPR006140">
    <property type="entry name" value="D-isomer_DH_NAD-bd"/>
</dbReference>
<dbReference type="InterPro" id="IPR054480">
    <property type="entry name" value="AHAS_small-like_ACT"/>
</dbReference>
<dbReference type="Gene3D" id="3.30.70.260">
    <property type="match status" value="1"/>
</dbReference>
<evidence type="ECO:0000313" key="15">
    <source>
        <dbReference type="Proteomes" id="UP000184050"/>
    </source>
</evidence>
<dbReference type="InterPro" id="IPR002912">
    <property type="entry name" value="ACT_dom"/>
</dbReference>
<dbReference type="Pfam" id="PF02826">
    <property type="entry name" value="2-Hacid_dh_C"/>
    <property type="match status" value="1"/>
</dbReference>
<dbReference type="PANTHER" id="PTHR43761">
    <property type="entry name" value="D-ISOMER SPECIFIC 2-HYDROXYACID DEHYDROGENASE FAMILY PROTEIN (AFU_ORTHOLOGUE AFUA_1G13630)"/>
    <property type="match status" value="1"/>
</dbReference>
<dbReference type="InterPro" id="IPR029753">
    <property type="entry name" value="D-isomer_DH_CS"/>
</dbReference>
<evidence type="ECO:0000256" key="5">
    <source>
        <dbReference type="ARBA" id="ARBA00013143"/>
    </source>
</evidence>
<dbReference type="GO" id="GO:0004617">
    <property type="term" value="F:phosphoglycerate dehydrogenase activity"/>
    <property type="evidence" value="ECO:0007669"/>
    <property type="project" value="UniProtKB-EC"/>
</dbReference>
<dbReference type="InterPro" id="IPR036291">
    <property type="entry name" value="NAD(P)-bd_dom_sf"/>
</dbReference>
<sequence>MAKKFSLDKKFIKILLLEGIHPSSVESLNAAGYTNVEYLKTALDEAELEEKIKDVHVIGIRSRTQLTEKVLKKARKLFAVGCFSIGTNQVDLTAAKQKGIPVFNAPFSNTRSVAELVLAETILLMRGVPSKNAAAHRGEWLKSAKNSYEVRDKNIGIIGYGHIGSQVSILAESLGMNVYFYDIEKKLCLGKAHPCHSLDDLLKISDVVTLHVPDTENTRKMISKDQLSKMKKGALLINASRGTVVDYTALTEALKSGHLAGAAADVFPKEPASNNEKFHSELQEFDNVILTPHIGGSTSEAQENIGKEVVEKLIRYSDNGSTIGAVNFPQISLLPNREKQRFLHIHKNVPGLLKDINDVFTNKGINIASQYLQTDADIGYVIVDTESDMSKTILRELKKVPHTIKARMLY</sequence>
<evidence type="ECO:0000256" key="7">
    <source>
        <dbReference type="ARBA" id="ARBA00023002"/>
    </source>
</evidence>
<dbReference type="OrthoDB" id="9777288at2"/>
<evidence type="ECO:0000313" key="14">
    <source>
        <dbReference type="EMBL" id="SHI32899.1"/>
    </source>
</evidence>
<evidence type="ECO:0000256" key="2">
    <source>
        <dbReference type="ARBA" id="ARBA00005216"/>
    </source>
</evidence>
<dbReference type="RefSeq" id="WP_073163984.1">
    <property type="nucleotide sequence ID" value="NZ_FQZE01000001.1"/>
</dbReference>
<evidence type="ECO:0000256" key="1">
    <source>
        <dbReference type="ARBA" id="ARBA00003800"/>
    </source>
</evidence>
<evidence type="ECO:0000256" key="9">
    <source>
        <dbReference type="ARBA" id="ARBA00030455"/>
    </source>
</evidence>
<dbReference type="NCBIfam" id="NF008759">
    <property type="entry name" value="PRK11790.1"/>
    <property type="match status" value="1"/>
</dbReference>
<dbReference type="PROSITE" id="PS00065">
    <property type="entry name" value="D_2_HYDROXYACID_DH_1"/>
    <property type="match status" value="1"/>
</dbReference>
<name>A0A1M6A8X4_9BACT</name>
<dbReference type="PROSITE" id="PS00671">
    <property type="entry name" value="D_2_HYDROXYACID_DH_3"/>
    <property type="match status" value="1"/>
</dbReference>
<dbReference type="InterPro" id="IPR006139">
    <property type="entry name" value="D-isomer_2_OHA_DH_cat_dom"/>
</dbReference>
<dbReference type="CDD" id="cd12176">
    <property type="entry name" value="PGDH_3"/>
    <property type="match status" value="1"/>
</dbReference>
<comment type="pathway">
    <text evidence="2">Amino-acid biosynthesis; L-serine biosynthesis; L-serine from 3-phospho-D-glycerate: step 1/3.</text>
</comment>
<comment type="similarity">
    <text evidence="3 12">Belongs to the D-isomer specific 2-hydroxyacid dehydrogenase family.</text>
</comment>
<dbReference type="SUPFAM" id="SSF51735">
    <property type="entry name" value="NAD(P)-binding Rossmann-fold domains"/>
    <property type="match status" value="1"/>
</dbReference>
<dbReference type="InterPro" id="IPR045865">
    <property type="entry name" value="ACT-like_dom_sf"/>
</dbReference>
<dbReference type="SUPFAM" id="SSF52283">
    <property type="entry name" value="Formate/glycerate dehydrogenase catalytic domain-like"/>
    <property type="match status" value="1"/>
</dbReference>
<dbReference type="PROSITE" id="PS51671">
    <property type="entry name" value="ACT"/>
    <property type="match status" value="1"/>
</dbReference>
<evidence type="ECO:0000256" key="11">
    <source>
        <dbReference type="ARBA" id="ARBA00048731"/>
    </source>
</evidence>
<evidence type="ECO:0000259" key="13">
    <source>
        <dbReference type="PROSITE" id="PS51671"/>
    </source>
</evidence>
<gene>
    <name evidence="14" type="ORF">SAMN05444280_101115</name>
</gene>
<evidence type="ECO:0000256" key="12">
    <source>
        <dbReference type="RuleBase" id="RU003719"/>
    </source>
</evidence>
<reference evidence="14 15" key="1">
    <citation type="submission" date="2016-11" db="EMBL/GenBank/DDBJ databases">
        <authorList>
            <person name="Jaros S."/>
            <person name="Januszkiewicz K."/>
            <person name="Wedrychowicz H."/>
        </authorList>
    </citation>
    <scope>NUCLEOTIDE SEQUENCE [LARGE SCALE GENOMIC DNA]</scope>
    <source>
        <strain evidence="14 15">DSM 27063</strain>
    </source>
</reference>
<dbReference type="EMBL" id="FQZE01000001">
    <property type="protein sequence ID" value="SHI32899.1"/>
    <property type="molecule type" value="Genomic_DNA"/>
</dbReference>
<protein>
    <recommendedName>
        <fullName evidence="6">D-3-phosphoglycerate dehydrogenase</fullName>
        <ecNumber evidence="4">1.1.1.399</ecNumber>
        <ecNumber evidence="5">1.1.1.95</ecNumber>
    </recommendedName>
    <alternativeName>
        <fullName evidence="9">2-oxoglutarate reductase</fullName>
    </alternativeName>
</protein>
<comment type="catalytic activity">
    <reaction evidence="11">
        <text>(2R)-3-phosphoglycerate + NAD(+) = 3-phosphooxypyruvate + NADH + H(+)</text>
        <dbReference type="Rhea" id="RHEA:12641"/>
        <dbReference type="ChEBI" id="CHEBI:15378"/>
        <dbReference type="ChEBI" id="CHEBI:18110"/>
        <dbReference type="ChEBI" id="CHEBI:57540"/>
        <dbReference type="ChEBI" id="CHEBI:57945"/>
        <dbReference type="ChEBI" id="CHEBI:58272"/>
        <dbReference type="EC" id="1.1.1.95"/>
    </reaction>
</comment>
<keyword evidence="7 12" id="KW-0560">Oxidoreductase</keyword>
<dbReference type="GO" id="GO:0006564">
    <property type="term" value="P:L-serine biosynthetic process"/>
    <property type="evidence" value="ECO:0007669"/>
    <property type="project" value="UniProtKB-ARBA"/>
</dbReference>
<keyword evidence="15" id="KW-1185">Reference proteome</keyword>
<dbReference type="STRING" id="1168035.SAMN05444280_101115"/>
<dbReference type="GO" id="GO:0051287">
    <property type="term" value="F:NAD binding"/>
    <property type="evidence" value="ECO:0007669"/>
    <property type="project" value="InterPro"/>
</dbReference>